<sequence>MAESSPCLFRSFSVPSDTSCVPHEGNPLRALGESISFGRYMSESLNWEKWSVFTQNRYVEEAEKYSKPGSVAAKKAYFEAHYKRKAAEKAAALVEEANPTFDSESFEKNCTDASAQITSETESVEMVNEEITKDIVDYHVVDCDDDRNQCKWDDRETDLEIKSEADSIEITNIEIDKETIVYQVVDRDDTNQCKWDGRENNLGIKSEADSIETTDIEINEDTVDYQVVVCDDTNQRKWDDGEKDLDISEVEVAEKVLYPCNDMNLNVESCMLVDNSNQLDHVEVHKNTVISIEEKAPDPGITVQEVLALPVKGREINSSPKSLAKTRAEKLPPFCEQRKSSAVVSSRRIGIISGLKCDNSIGGVVEKNRLTARSLHKSISLPSGTGETSKTADAALRSRNATNRFLPSKNSVGSLVENKRLATSSLHMSISVPSGTGVANKTTTTASVKPRNGTNIVAKSLKSIGASMEKRLTSRSLHMSINLSSGAGETTRTATQASHDLLSQAPANLPSQGRSCLKSSSTTQSNPRLPTKSLPFRFRSEERAIKRKEFLQRLEETKSKEEEKVQIQRKATSSSSTIKNLGKSRKPLISTNNPKRITEMNNRTRQSGTSLSNTSWENASPNIQH</sequence>
<feature type="compositionally biased region" description="Polar residues" evidence="1">
    <location>
        <begin position="569"/>
        <end position="579"/>
    </location>
</feature>
<feature type="compositionally biased region" description="Polar residues" evidence="1">
    <location>
        <begin position="505"/>
        <end position="528"/>
    </location>
</feature>
<protein>
    <recommendedName>
        <fullName evidence="4">TPX2 C-terminal domain-containing protein</fullName>
    </recommendedName>
</protein>
<accession>A0A9D4WQX3</accession>
<feature type="region of interest" description="Disordered" evidence="1">
    <location>
        <begin position="557"/>
        <end position="625"/>
    </location>
</feature>
<dbReference type="Gramene" id="Psat5g093800.1">
    <property type="protein sequence ID" value="Psat5g093800.1.cds"/>
    <property type="gene ID" value="Psat5g093800"/>
</dbReference>
<dbReference type="PANTHER" id="PTHR47067:SF16">
    <property type="entry name" value="TPX2 (TARGETING PROTEIN FOR XKLP2) PROTEIN FAMILY"/>
    <property type="match status" value="1"/>
</dbReference>
<proteinExistence type="predicted"/>
<keyword evidence="3" id="KW-1185">Reference proteome</keyword>
<name>A0A9D4WQX3_PEA</name>
<evidence type="ECO:0000313" key="3">
    <source>
        <dbReference type="Proteomes" id="UP001058974"/>
    </source>
</evidence>
<comment type="caution">
    <text evidence="2">The sequence shown here is derived from an EMBL/GenBank/DDBJ whole genome shotgun (WGS) entry which is preliminary data.</text>
</comment>
<dbReference type="PANTHER" id="PTHR47067">
    <property type="entry name" value="TPX2 (TARGETING PROTEIN FOR XKLP2) PROTEIN FAMILY-RELATED"/>
    <property type="match status" value="1"/>
</dbReference>
<gene>
    <name evidence="2" type="ORF">KIW84_052822</name>
</gene>
<dbReference type="Proteomes" id="UP001058974">
    <property type="component" value="Chromosome 5"/>
</dbReference>
<evidence type="ECO:0000313" key="2">
    <source>
        <dbReference type="EMBL" id="KAI5406227.1"/>
    </source>
</evidence>
<feature type="region of interest" description="Disordered" evidence="1">
    <location>
        <begin position="505"/>
        <end position="536"/>
    </location>
</feature>
<dbReference type="EMBL" id="JAMSHJ010000005">
    <property type="protein sequence ID" value="KAI5406227.1"/>
    <property type="molecule type" value="Genomic_DNA"/>
</dbReference>
<dbReference type="AlphaFoldDB" id="A0A9D4WQX3"/>
<feature type="compositionally biased region" description="Polar residues" evidence="1">
    <location>
        <begin position="589"/>
        <end position="625"/>
    </location>
</feature>
<evidence type="ECO:0008006" key="4">
    <source>
        <dbReference type="Google" id="ProtNLM"/>
    </source>
</evidence>
<dbReference type="InterPro" id="IPR044216">
    <property type="entry name" value="WDL7"/>
</dbReference>
<feature type="compositionally biased region" description="Basic and acidic residues" evidence="1">
    <location>
        <begin position="557"/>
        <end position="566"/>
    </location>
</feature>
<evidence type="ECO:0000256" key="1">
    <source>
        <dbReference type="SAM" id="MobiDB-lite"/>
    </source>
</evidence>
<reference evidence="2 3" key="1">
    <citation type="journal article" date="2022" name="Nat. Genet.">
        <title>Improved pea reference genome and pan-genome highlight genomic features and evolutionary characteristics.</title>
        <authorList>
            <person name="Yang T."/>
            <person name="Liu R."/>
            <person name="Luo Y."/>
            <person name="Hu S."/>
            <person name="Wang D."/>
            <person name="Wang C."/>
            <person name="Pandey M.K."/>
            <person name="Ge S."/>
            <person name="Xu Q."/>
            <person name="Li N."/>
            <person name="Li G."/>
            <person name="Huang Y."/>
            <person name="Saxena R.K."/>
            <person name="Ji Y."/>
            <person name="Li M."/>
            <person name="Yan X."/>
            <person name="He Y."/>
            <person name="Liu Y."/>
            <person name="Wang X."/>
            <person name="Xiang C."/>
            <person name="Varshney R.K."/>
            <person name="Ding H."/>
            <person name="Gao S."/>
            <person name="Zong X."/>
        </authorList>
    </citation>
    <scope>NUCLEOTIDE SEQUENCE [LARGE SCALE GENOMIC DNA]</scope>
    <source>
        <strain evidence="2 3">cv. Zhongwan 6</strain>
    </source>
</reference>
<organism evidence="2 3">
    <name type="scientific">Pisum sativum</name>
    <name type="common">Garden pea</name>
    <name type="synonym">Lathyrus oleraceus</name>
    <dbReference type="NCBI Taxonomy" id="3888"/>
    <lineage>
        <taxon>Eukaryota</taxon>
        <taxon>Viridiplantae</taxon>
        <taxon>Streptophyta</taxon>
        <taxon>Embryophyta</taxon>
        <taxon>Tracheophyta</taxon>
        <taxon>Spermatophyta</taxon>
        <taxon>Magnoliopsida</taxon>
        <taxon>eudicotyledons</taxon>
        <taxon>Gunneridae</taxon>
        <taxon>Pentapetalae</taxon>
        <taxon>rosids</taxon>
        <taxon>fabids</taxon>
        <taxon>Fabales</taxon>
        <taxon>Fabaceae</taxon>
        <taxon>Papilionoideae</taxon>
        <taxon>50 kb inversion clade</taxon>
        <taxon>NPAAA clade</taxon>
        <taxon>Hologalegina</taxon>
        <taxon>IRL clade</taxon>
        <taxon>Fabeae</taxon>
        <taxon>Lathyrus</taxon>
    </lineage>
</organism>
<dbReference type="Gramene" id="Psat05G0282200-T1">
    <property type="protein sequence ID" value="KAI5406227.1"/>
    <property type="gene ID" value="KIW84_052822"/>
</dbReference>